<dbReference type="Pfam" id="PF22769">
    <property type="entry name" value="DCD"/>
    <property type="match status" value="1"/>
</dbReference>
<accession>A0A2V2N761</accession>
<sequence length="145" mass="16230">MILSSNSIRLRLEKPSEMGGLILNPYAEESQQPASYDLRASETIMIRRNIMTLLASKEWVELPLDIAATLRCRSSYARRGIFISGGFVDPGFRGHLTLCLYNCGTEDVSVQEGDRIIQMVFHEVDTPTDGYSGRYQDSHGVVTAR</sequence>
<proteinExistence type="predicted"/>
<dbReference type="OrthoDB" id="33242at2157"/>
<dbReference type="SUPFAM" id="SSF51283">
    <property type="entry name" value="dUTPase-like"/>
    <property type="match status" value="1"/>
</dbReference>
<dbReference type="PANTHER" id="PTHR42680:SF3">
    <property type="entry name" value="DCTP DEAMINASE"/>
    <property type="match status" value="1"/>
</dbReference>
<evidence type="ECO:0000256" key="2">
    <source>
        <dbReference type="ARBA" id="ARBA00023080"/>
    </source>
</evidence>
<dbReference type="InterPro" id="IPR036157">
    <property type="entry name" value="dUTPase-like_sf"/>
</dbReference>
<comment type="caution">
    <text evidence="3">The sequence shown here is derived from an EMBL/GenBank/DDBJ whole genome shotgun (WGS) entry which is preliminary data.</text>
</comment>
<keyword evidence="2" id="KW-0546">Nucleotide metabolism</keyword>
<dbReference type="AlphaFoldDB" id="A0A2V2N761"/>
<gene>
    <name evidence="3" type="ORF">DLD82_10010</name>
</gene>
<evidence type="ECO:0000313" key="3">
    <source>
        <dbReference type="EMBL" id="PWR73556.1"/>
    </source>
</evidence>
<dbReference type="RefSeq" id="WP_109940967.1">
    <property type="nucleotide sequence ID" value="NZ_CP176366.1"/>
</dbReference>
<dbReference type="InterPro" id="IPR033704">
    <property type="entry name" value="dUTPase_trimeric"/>
</dbReference>
<dbReference type="GO" id="GO:0006229">
    <property type="term" value="P:dUTP biosynthetic process"/>
    <property type="evidence" value="ECO:0007669"/>
    <property type="project" value="InterPro"/>
</dbReference>
<dbReference type="Proteomes" id="UP000245934">
    <property type="component" value="Unassembled WGS sequence"/>
</dbReference>
<keyword evidence="4" id="KW-1185">Reference proteome</keyword>
<dbReference type="PANTHER" id="PTHR42680">
    <property type="entry name" value="DCTP DEAMINASE"/>
    <property type="match status" value="1"/>
</dbReference>
<reference evidence="3 4" key="1">
    <citation type="submission" date="2018-05" db="EMBL/GenBank/DDBJ databases">
        <title>Draft genome of Methanospirillum stamsii Pt1.</title>
        <authorList>
            <person name="Dueholm M.S."/>
            <person name="Nielsen P.H."/>
            <person name="Bakmann L.F."/>
            <person name="Otzen D.E."/>
        </authorList>
    </citation>
    <scope>NUCLEOTIDE SEQUENCE [LARGE SCALE GENOMIC DNA]</scope>
    <source>
        <strain evidence="3 4">Pt1</strain>
    </source>
</reference>
<keyword evidence="1" id="KW-0378">Hydrolase</keyword>
<organism evidence="3 4">
    <name type="scientific">Methanospirillum stamsii</name>
    <dbReference type="NCBI Taxonomy" id="1277351"/>
    <lineage>
        <taxon>Archaea</taxon>
        <taxon>Methanobacteriati</taxon>
        <taxon>Methanobacteriota</taxon>
        <taxon>Stenosarchaea group</taxon>
        <taxon>Methanomicrobia</taxon>
        <taxon>Methanomicrobiales</taxon>
        <taxon>Methanospirillaceae</taxon>
        <taxon>Methanospirillum</taxon>
    </lineage>
</organism>
<dbReference type="GeneID" id="97608720"/>
<dbReference type="Gene3D" id="2.70.40.10">
    <property type="match status" value="1"/>
</dbReference>
<dbReference type="InterPro" id="IPR011962">
    <property type="entry name" value="dCTP_deaminase"/>
</dbReference>
<protein>
    <submittedName>
        <fullName evidence="3">dCTP deaminase</fullName>
    </submittedName>
</protein>
<dbReference type="EMBL" id="QGMZ01000018">
    <property type="protein sequence ID" value="PWR73556.1"/>
    <property type="molecule type" value="Genomic_DNA"/>
</dbReference>
<evidence type="ECO:0000313" key="4">
    <source>
        <dbReference type="Proteomes" id="UP000245934"/>
    </source>
</evidence>
<name>A0A2V2N761_9EURY</name>
<evidence type="ECO:0000256" key="1">
    <source>
        <dbReference type="ARBA" id="ARBA00022801"/>
    </source>
</evidence>
<dbReference type="CDD" id="cd07557">
    <property type="entry name" value="trimeric_dUTPase"/>
    <property type="match status" value="1"/>
</dbReference>
<dbReference type="GO" id="GO:0008829">
    <property type="term" value="F:dCTP deaminase activity"/>
    <property type="evidence" value="ECO:0007669"/>
    <property type="project" value="InterPro"/>
</dbReference>